<evidence type="ECO:0000313" key="4">
    <source>
        <dbReference type="Proteomes" id="UP000291116"/>
    </source>
</evidence>
<keyword evidence="2" id="KW-0732">Signal</keyword>
<feature type="compositionally biased region" description="Basic residues" evidence="1">
    <location>
        <begin position="34"/>
        <end position="50"/>
    </location>
</feature>
<evidence type="ECO:0000313" key="3">
    <source>
        <dbReference type="EMBL" id="VEU39393.1"/>
    </source>
</evidence>
<protein>
    <recommendedName>
        <fullName evidence="5">Dirigent protein</fullName>
    </recommendedName>
</protein>
<accession>A0A448ZBF9</accession>
<evidence type="ECO:0008006" key="5">
    <source>
        <dbReference type="Google" id="ProtNLM"/>
    </source>
</evidence>
<feature type="chain" id="PRO_5018987531" description="Dirigent protein" evidence="2">
    <location>
        <begin position="29"/>
        <end position="244"/>
    </location>
</feature>
<feature type="region of interest" description="Disordered" evidence="1">
    <location>
        <begin position="26"/>
        <end position="64"/>
    </location>
</feature>
<gene>
    <name evidence="3" type="ORF">PSNMU_V1.4_AUG-EV-PASAV3_0062410</name>
</gene>
<evidence type="ECO:0000256" key="1">
    <source>
        <dbReference type="SAM" id="MobiDB-lite"/>
    </source>
</evidence>
<feature type="signal peptide" evidence="2">
    <location>
        <begin position="1"/>
        <end position="28"/>
    </location>
</feature>
<evidence type="ECO:0000256" key="2">
    <source>
        <dbReference type="SAM" id="SignalP"/>
    </source>
</evidence>
<dbReference type="EMBL" id="CAACVS010000220">
    <property type="protein sequence ID" value="VEU39393.1"/>
    <property type="molecule type" value="Genomic_DNA"/>
</dbReference>
<dbReference type="AlphaFoldDB" id="A0A448ZBF9"/>
<keyword evidence="4" id="KW-1185">Reference proteome</keyword>
<proteinExistence type="predicted"/>
<dbReference type="Proteomes" id="UP000291116">
    <property type="component" value="Unassembled WGS sequence"/>
</dbReference>
<organism evidence="3 4">
    <name type="scientific">Pseudo-nitzschia multistriata</name>
    <dbReference type="NCBI Taxonomy" id="183589"/>
    <lineage>
        <taxon>Eukaryota</taxon>
        <taxon>Sar</taxon>
        <taxon>Stramenopiles</taxon>
        <taxon>Ochrophyta</taxon>
        <taxon>Bacillariophyta</taxon>
        <taxon>Bacillariophyceae</taxon>
        <taxon>Bacillariophycidae</taxon>
        <taxon>Bacillariales</taxon>
        <taxon>Bacillariaceae</taxon>
        <taxon>Pseudo-nitzschia</taxon>
    </lineage>
</organism>
<reference evidence="3 4" key="1">
    <citation type="submission" date="2019-01" db="EMBL/GenBank/DDBJ databases">
        <authorList>
            <person name="Ferrante I. M."/>
        </authorList>
    </citation>
    <scope>NUCLEOTIDE SEQUENCE [LARGE SCALE GENOMIC DNA]</scope>
    <source>
        <strain evidence="3 4">B856</strain>
    </source>
</reference>
<sequence length="244" mass="26361">MSISSSKTLKAFLAVVFVIVAFSSPSHGGETKAPKKKSKASKKNKNKKSNGKSPKNVGGTNKEPPSLIFQFDSVRMMSQGIITLGNEVKTIDLNDPTSGVPSMMGATIVNHFSLFRIGSINKDNVASKATDASAMVGRATVTCTVTDYNPINYEPEQGNCMLAFDFELKGVNSSIIGLFSGDINPNPNPNTSPTPIYQGVISGGTGNLLDYHSGYFNFDRTIFDPIDGEVYVLEQIRFYPKKNN</sequence>
<name>A0A448ZBF9_9STRA</name>